<evidence type="ECO:0000256" key="1">
    <source>
        <dbReference type="ARBA" id="ARBA00022679"/>
    </source>
</evidence>
<dbReference type="CDD" id="cd14014">
    <property type="entry name" value="STKc_PknB_like"/>
    <property type="match status" value="1"/>
</dbReference>
<evidence type="ECO:0000256" key="6">
    <source>
        <dbReference type="SAM" id="MobiDB-lite"/>
    </source>
</evidence>
<keyword evidence="1" id="KW-0808">Transferase</keyword>
<proteinExistence type="predicted"/>
<dbReference type="SMART" id="SM00220">
    <property type="entry name" value="S_TKc"/>
    <property type="match status" value="1"/>
</dbReference>
<sequence>MTTPLAPAASASTSDPLLERLRLSTAGTYDIAGELGRGGMAVVYLAHDLKLDRRVAIKVMDPRLSLTPGMSDRFLLEARIAARLQHPNIIVVHDIRQDQELSYFVMSFVEGMAADHLCQPGTSVAIDDVRWIIAGAARALAHAHAEAIVHRDIKPANILVNVKGDVILTDFGIAKALGGTSLTQSGTQVGTPSYMSPEQFTNRPVGPASDQYSLGVTAYTLLTGRLPFTGELYELIVAHSNAVPVPVQQLRPDCPAFLSDAVMRMLAKDPDQRWPSMHDVAEVVSETLPANGGRALAAVAHLAQQARVQQIPALQALTPVSPVPAGRTPAPVAEPVIAELRLGTTTFELEVGAHVILPLRAFDAAGAPLPTSGLDFLFDRPDAVTLTPESLRIDAQLAGDTRLIIAPRHAFASGTTPTVRASCVFRVRAPQVASVIAEVREETERVTAGKVAAVAEAAEAPAVSLASSVVPKTPASGGRRFVVPAALAAMVLAYVVFRQVSGATGVPSGSNADSVQVASLPPTPVAQTPSGSVGAAAATPDTVNTGNAPTDAGTVPSANTSRVASASGPTTGAAAAGATNKSATAKTAIQEPVTLAPAPRASTTLPSSAAAVPSTSRDAAPQTTPKTETGAEPARSTYGEPVDTRTAAATTAPVSAPPSPAPTAETSARLPSMAEMRQAATDLFNALRATKGASVREIANFFRDGSDHRLAMIGSVKVLEGRTSSRGQFELQVSKKDFSGRQAVGVALVTFLGEQRDGQVVPALESVGPISRVR</sequence>
<evidence type="ECO:0000256" key="5">
    <source>
        <dbReference type="PROSITE-ProRule" id="PRU10141"/>
    </source>
</evidence>
<dbReference type="EMBL" id="DPIY01000006">
    <property type="protein sequence ID" value="HCT56870.1"/>
    <property type="molecule type" value="Genomic_DNA"/>
</dbReference>
<reference evidence="8 9" key="1">
    <citation type="journal article" date="2018" name="Nat. Biotechnol.">
        <title>A standardized bacterial taxonomy based on genome phylogeny substantially revises the tree of life.</title>
        <authorList>
            <person name="Parks D.H."/>
            <person name="Chuvochina M."/>
            <person name="Waite D.W."/>
            <person name="Rinke C."/>
            <person name="Skarshewski A."/>
            <person name="Chaumeil P.A."/>
            <person name="Hugenholtz P."/>
        </authorList>
    </citation>
    <scope>NUCLEOTIDE SEQUENCE [LARGE SCALE GENOMIC DNA]</scope>
    <source>
        <strain evidence="8">UBA8844</strain>
    </source>
</reference>
<dbReference type="PROSITE" id="PS50011">
    <property type="entry name" value="PROTEIN_KINASE_DOM"/>
    <property type="match status" value="1"/>
</dbReference>
<dbReference type="PANTHER" id="PTHR43289">
    <property type="entry name" value="MITOGEN-ACTIVATED PROTEIN KINASE KINASE KINASE 20-RELATED"/>
    <property type="match status" value="1"/>
</dbReference>
<dbReference type="InterPro" id="IPR008271">
    <property type="entry name" value="Ser/Thr_kinase_AS"/>
</dbReference>
<dbReference type="Gene3D" id="3.30.200.20">
    <property type="entry name" value="Phosphorylase Kinase, domain 1"/>
    <property type="match status" value="1"/>
</dbReference>
<dbReference type="PROSITE" id="PS00107">
    <property type="entry name" value="PROTEIN_KINASE_ATP"/>
    <property type="match status" value="1"/>
</dbReference>
<keyword evidence="2 5" id="KW-0547">Nucleotide-binding</keyword>
<keyword evidence="8" id="KW-0723">Serine/threonine-protein kinase</keyword>
<dbReference type="GO" id="GO:0005524">
    <property type="term" value="F:ATP binding"/>
    <property type="evidence" value="ECO:0007669"/>
    <property type="project" value="UniProtKB-UniRule"/>
</dbReference>
<organism evidence="8 9">
    <name type="scientific">Gemmatimonas aurantiaca</name>
    <dbReference type="NCBI Taxonomy" id="173480"/>
    <lineage>
        <taxon>Bacteria</taxon>
        <taxon>Pseudomonadati</taxon>
        <taxon>Gemmatimonadota</taxon>
        <taxon>Gemmatimonadia</taxon>
        <taxon>Gemmatimonadales</taxon>
        <taxon>Gemmatimonadaceae</taxon>
        <taxon>Gemmatimonas</taxon>
    </lineage>
</organism>
<dbReference type="InterPro" id="IPR011009">
    <property type="entry name" value="Kinase-like_dom_sf"/>
</dbReference>
<dbReference type="OMA" id="MSPEHIR"/>
<dbReference type="SUPFAM" id="SSF56112">
    <property type="entry name" value="Protein kinase-like (PK-like)"/>
    <property type="match status" value="1"/>
</dbReference>
<dbReference type="InterPro" id="IPR017441">
    <property type="entry name" value="Protein_kinase_ATP_BS"/>
</dbReference>
<dbReference type="AlphaFoldDB" id="A0A3D4V6Y7"/>
<keyword evidence="3 8" id="KW-0418">Kinase</keyword>
<evidence type="ECO:0000313" key="9">
    <source>
        <dbReference type="Proteomes" id="UP000264071"/>
    </source>
</evidence>
<dbReference type="Gene3D" id="1.10.510.10">
    <property type="entry name" value="Transferase(Phosphotransferase) domain 1"/>
    <property type="match status" value="1"/>
</dbReference>
<feature type="compositionally biased region" description="Polar residues" evidence="6">
    <location>
        <begin position="507"/>
        <end position="517"/>
    </location>
</feature>
<feature type="binding site" evidence="5">
    <location>
        <position position="58"/>
    </location>
    <ligand>
        <name>ATP</name>
        <dbReference type="ChEBI" id="CHEBI:30616"/>
    </ligand>
</feature>
<gene>
    <name evidence="8" type="ORF">DGD08_06610</name>
</gene>
<protein>
    <submittedName>
        <fullName evidence="8">Serine/threonine protein kinase</fullName>
    </submittedName>
</protein>
<dbReference type="Pfam" id="PF00069">
    <property type="entry name" value="Pkinase"/>
    <property type="match status" value="1"/>
</dbReference>
<name>A0A3D4V6Y7_9BACT</name>
<feature type="compositionally biased region" description="Polar residues" evidence="6">
    <location>
        <begin position="601"/>
        <end position="627"/>
    </location>
</feature>
<dbReference type="PANTHER" id="PTHR43289:SF6">
    <property type="entry name" value="SERINE_THREONINE-PROTEIN KINASE NEKL-3"/>
    <property type="match status" value="1"/>
</dbReference>
<evidence type="ECO:0000259" key="7">
    <source>
        <dbReference type="PROSITE" id="PS50011"/>
    </source>
</evidence>
<feature type="region of interest" description="Disordered" evidence="6">
    <location>
        <begin position="507"/>
        <end position="667"/>
    </location>
</feature>
<dbReference type="PROSITE" id="PS00108">
    <property type="entry name" value="PROTEIN_KINASE_ST"/>
    <property type="match status" value="1"/>
</dbReference>
<dbReference type="GO" id="GO:0004674">
    <property type="term" value="F:protein serine/threonine kinase activity"/>
    <property type="evidence" value="ECO:0007669"/>
    <property type="project" value="UniProtKB-KW"/>
</dbReference>
<accession>A0A3D4V6Y7</accession>
<evidence type="ECO:0000256" key="2">
    <source>
        <dbReference type="ARBA" id="ARBA00022741"/>
    </source>
</evidence>
<evidence type="ECO:0000256" key="4">
    <source>
        <dbReference type="ARBA" id="ARBA00022840"/>
    </source>
</evidence>
<evidence type="ECO:0000313" key="8">
    <source>
        <dbReference type="EMBL" id="HCT56870.1"/>
    </source>
</evidence>
<feature type="domain" description="Protein kinase" evidence="7">
    <location>
        <begin position="29"/>
        <end position="288"/>
    </location>
</feature>
<dbReference type="InterPro" id="IPR000719">
    <property type="entry name" value="Prot_kinase_dom"/>
</dbReference>
<comment type="caution">
    <text evidence="8">The sequence shown here is derived from an EMBL/GenBank/DDBJ whole genome shotgun (WGS) entry which is preliminary data.</text>
</comment>
<keyword evidence="4 5" id="KW-0067">ATP-binding</keyword>
<dbReference type="Proteomes" id="UP000264071">
    <property type="component" value="Unassembled WGS sequence"/>
</dbReference>
<feature type="compositionally biased region" description="Low complexity" evidence="6">
    <location>
        <begin position="564"/>
        <end position="588"/>
    </location>
</feature>
<evidence type="ECO:0000256" key="3">
    <source>
        <dbReference type="ARBA" id="ARBA00022777"/>
    </source>
</evidence>